<feature type="region of interest" description="Disordered" evidence="4">
    <location>
        <begin position="11"/>
        <end position="31"/>
    </location>
</feature>
<evidence type="ECO:0008006" key="9">
    <source>
        <dbReference type="Google" id="ProtNLM"/>
    </source>
</evidence>
<keyword evidence="2" id="KW-0547">Nucleotide-binding</keyword>
<dbReference type="Proteomes" id="UP000000466">
    <property type="component" value="Chromosome"/>
</dbReference>
<evidence type="ECO:0000256" key="4">
    <source>
        <dbReference type="SAM" id="MobiDB-lite"/>
    </source>
</evidence>
<dbReference type="Pfam" id="PF07317">
    <property type="entry name" value="PilZN"/>
    <property type="match status" value="1"/>
</dbReference>
<dbReference type="InterPro" id="IPR009875">
    <property type="entry name" value="PilZ_domain"/>
</dbReference>
<dbReference type="InterPro" id="IPR012349">
    <property type="entry name" value="Split_barrel_FMN-bd"/>
</dbReference>
<evidence type="ECO:0000259" key="6">
    <source>
        <dbReference type="Pfam" id="PF07317"/>
    </source>
</evidence>
<dbReference type="Gene3D" id="2.30.110.10">
    <property type="entry name" value="Electron Transport, Fmn-binding Protein, Chain A"/>
    <property type="match status" value="1"/>
</dbReference>
<dbReference type="RefSeq" id="WP_015045676.1">
    <property type="nucleotide sequence ID" value="NC_018868.3"/>
</dbReference>
<feature type="domain" description="Type III secretion system flagellar brake protein YcgR PilZN" evidence="6">
    <location>
        <begin position="45"/>
        <end position="135"/>
    </location>
</feature>
<keyword evidence="3" id="KW-0975">Bacterial flagellum</keyword>
<evidence type="ECO:0000256" key="3">
    <source>
        <dbReference type="ARBA" id="ARBA00023143"/>
    </source>
</evidence>
<dbReference type="InterPro" id="IPR009926">
    <property type="entry name" value="T3SS_YcgR_PilZN"/>
</dbReference>
<gene>
    <name evidence="7" type="ordered locus">M5M_01380</name>
</gene>
<protein>
    <recommendedName>
        <fullName evidence="9">PilZ domain-containing protein</fullName>
    </recommendedName>
</protein>
<dbReference type="GO" id="GO:0035438">
    <property type="term" value="F:cyclic-di-GMP binding"/>
    <property type="evidence" value="ECO:0007669"/>
    <property type="project" value="InterPro"/>
</dbReference>
<keyword evidence="8" id="KW-1185">Reference proteome</keyword>
<dbReference type="eggNOG" id="COG5581">
    <property type="taxonomic scope" value="Bacteria"/>
</dbReference>
<dbReference type="AlphaFoldDB" id="K4KHQ6"/>
<dbReference type="HOGENOM" id="CLU_1077268_0_0_6"/>
<proteinExistence type="predicted"/>
<accession>K4KHQ6</accession>
<dbReference type="EMBL" id="CP003746">
    <property type="protein sequence ID" value="AFU97503.1"/>
    <property type="molecule type" value="Genomic_DNA"/>
</dbReference>
<sequence length="258" mass="29304">MNFLHAFMQKLTPETPPATPNQQQDAANGDSDWRLSGVMDHFAPLIELQQRRQLISVQLDGHPQTFQTLVLDINFSQNLLIIDELFPTQPRPAQGQVLHFNHQRHGQVLHFAGTLLNQQSIGGSPCYLVALPDTLAYRQRRRHPRLALEHRIVPVRLQSPNRAHWFARVINLSASGIRLQINGDKTGELNRGSRLPSIDLTLGNNLPFQCEGRVRSFRFLRRPSRQTEISVEFVGLTPEKYSLLSQYVDRLLAMAVAA</sequence>
<organism evidence="7 8">
    <name type="scientific">Simiduia agarivorans (strain DSM 21679 / JCM 13881 / BCRC 17597 / SA1)</name>
    <dbReference type="NCBI Taxonomy" id="1117647"/>
    <lineage>
        <taxon>Bacteria</taxon>
        <taxon>Pseudomonadati</taxon>
        <taxon>Pseudomonadota</taxon>
        <taxon>Gammaproteobacteria</taxon>
        <taxon>Cellvibrionales</taxon>
        <taxon>Cellvibrionaceae</taxon>
        <taxon>Simiduia</taxon>
    </lineage>
</organism>
<reference evidence="7 8" key="1">
    <citation type="journal article" date="2013" name="Genome Announc.">
        <title>Complete genome sequence of Simiduia agarivorans SA1(T), a marine bacterium able to degrade a variety of polysaccharides.</title>
        <authorList>
            <person name="Lin S.Y."/>
            <person name="Shieh W.Y."/>
            <person name="Chen J.S."/>
            <person name="Tang S.L."/>
        </authorList>
    </citation>
    <scope>NUCLEOTIDE SEQUENCE [LARGE SCALE GENOMIC DNA]</scope>
    <source>
        <strain evidence="8">DSM 21679 / JCM 13881 / BCRC 17597 / SA1</strain>
    </source>
</reference>
<dbReference type="Pfam" id="PF07238">
    <property type="entry name" value="PilZ"/>
    <property type="match status" value="1"/>
</dbReference>
<dbReference type="KEGG" id="saga:M5M_01380"/>
<evidence type="ECO:0000313" key="7">
    <source>
        <dbReference type="EMBL" id="AFU97503.1"/>
    </source>
</evidence>
<name>K4KHQ6_SIMAS</name>
<evidence type="ECO:0000259" key="5">
    <source>
        <dbReference type="Pfam" id="PF07238"/>
    </source>
</evidence>
<dbReference type="Gene3D" id="2.40.10.220">
    <property type="entry name" value="predicted glycosyltransferase like domains"/>
    <property type="match status" value="1"/>
</dbReference>
<evidence type="ECO:0000256" key="1">
    <source>
        <dbReference type="ARBA" id="ARBA00022636"/>
    </source>
</evidence>
<feature type="domain" description="PilZ" evidence="5">
    <location>
        <begin position="139"/>
        <end position="249"/>
    </location>
</feature>
<evidence type="ECO:0000313" key="8">
    <source>
        <dbReference type="Proteomes" id="UP000000466"/>
    </source>
</evidence>
<dbReference type="STRING" id="1117647.M5M_01380"/>
<evidence type="ECO:0000256" key="2">
    <source>
        <dbReference type="ARBA" id="ARBA00022741"/>
    </source>
</evidence>
<dbReference type="SUPFAM" id="SSF141371">
    <property type="entry name" value="PilZ domain-like"/>
    <property type="match status" value="1"/>
</dbReference>
<keyword evidence="1" id="KW-0973">c-di-GMP</keyword>
<dbReference type="OrthoDB" id="5572581at2"/>